<organism evidence="2 3">
    <name type="scientific">Pendulispora albinea</name>
    <dbReference type="NCBI Taxonomy" id="2741071"/>
    <lineage>
        <taxon>Bacteria</taxon>
        <taxon>Pseudomonadati</taxon>
        <taxon>Myxococcota</taxon>
        <taxon>Myxococcia</taxon>
        <taxon>Myxococcales</taxon>
        <taxon>Sorangiineae</taxon>
        <taxon>Pendulisporaceae</taxon>
        <taxon>Pendulispora</taxon>
    </lineage>
</organism>
<sequence length="102" mass="10406">MNLALRYARALVATSICFGMGCSGNNAPPESAANPPEKVTADDPNAPAVRPKMTADECKAKGTLVGDIGDGATQRASYRCPDGKAPIGNIPSGIEGSVCCPR</sequence>
<protein>
    <submittedName>
        <fullName evidence="2">Uncharacterized protein</fullName>
    </submittedName>
</protein>
<feature type="compositionally biased region" description="Low complexity" evidence="1">
    <location>
        <begin position="28"/>
        <end position="37"/>
    </location>
</feature>
<gene>
    <name evidence="2" type="ORF">LZC94_02585</name>
</gene>
<evidence type="ECO:0000313" key="3">
    <source>
        <dbReference type="Proteomes" id="UP001370348"/>
    </source>
</evidence>
<dbReference type="RefSeq" id="WP_394825797.1">
    <property type="nucleotide sequence ID" value="NZ_CP089984.1"/>
</dbReference>
<name>A0ABZ2M271_9BACT</name>
<evidence type="ECO:0000313" key="2">
    <source>
        <dbReference type="EMBL" id="WXB16168.1"/>
    </source>
</evidence>
<proteinExistence type="predicted"/>
<feature type="region of interest" description="Disordered" evidence="1">
    <location>
        <begin position="28"/>
        <end position="52"/>
    </location>
</feature>
<dbReference type="EMBL" id="CP089984">
    <property type="protein sequence ID" value="WXB16168.1"/>
    <property type="molecule type" value="Genomic_DNA"/>
</dbReference>
<evidence type="ECO:0000256" key="1">
    <source>
        <dbReference type="SAM" id="MobiDB-lite"/>
    </source>
</evidence>
<dbReference type="PROSITE" id="PS51257">
    <property type="entry name" value="PROKAR_LIPOPROTEIN"/>
    <property type="match status" value="1"/>
</dbReference>
<reference evidence="2 3" key="1">
    <citation type="submission" date="2021-12" db="EMBL/GenBank/DDBJ databases">
        <title>Discovery of the Pendulisporaceae a myxobacterial family with distinct sporulation behavior and unique specialized metabolism.</title>
        <authorList>
            <person name="Garcia R."/>
            <person name="Popoff A."/>
            <person name="Bader C.D."/>
            <person name="Loehr J."/>
            <person name="Walesch S."/>
            <person name="Walt C."/>
            <person name="Boldt J."/>
            <person name="Bunk B."/>
            <person name="Haeckl F.J.F.P.J."/>
            <person name="Gunesch A.P."/>
            <person name="Birkelbach J."/>
            <person name="Nuebel U."/>
            <person name="Pietschmann T."/>
            <person name="Bach T."/>
            <person name="Mueller R."/>
        </authorList>
    </citation>
    <scope>NUCLEOTIDE SEQUENCE [LARGE SCALE GENOMIC DNA]</scope>
    <source>
        <strain evidence="2 3">MSr11954</strain>
    </source>
</reference>
<keyword evidence="3" id="KW-1185">Reference proteome</keyword>
<accession>A0ABZ2M271</accession>
<dbReference type="Proteomes" id="UP001370348">
    <property type="component" value="Chromosome"/>
</dbReference>